<dbReference type="AlphaFoldDB" id="A0A0A8YJX6"/>
<evidence type="ECO:0000313" key="1">
    <source>
        <dbReference type="EMBL" id="JAD26436.1"/>
    </source>
</evidence>
<protein>
    <submittedName>
        <fullName evidence="1">Uncharacterized protein</fullName>
    </submittedName>
</protein>
<proteinExistence type="predicted"/>
<name>A0A0A8YJX6_ARUDO</name>
<dbReference type="EMBL" id="GBRH01271459">
    <property type="protein sequence ID" value="JAD26436.1"/>
    <property type="molecule type" value="Transcribed_RNA"/>
</dbReference>
<accession>A0A0A8YJX6</accession>
<reference evidence="1" key="2">
    <citation type="journal article" date="2015" name="Data Brief">
        <title>Shoot transcriptome of the giant reed, Arundo donax.</title>
        <authorList>
            <person name="Barrero R.A."/>
            <person name="Guerrero F.D."/>
            <person name="Moolhuijzen P."/>
            <person name="Goolsby J.A."/>
            <person name="Tidwell J."/>
            <person name="Bellgard S.E."/>
            <person name="Bellgard M.I."/>
        </authorList>
    </citation>
    <scope>NUCLEOTIDE SEQUENCE</scope>
    <source>
        <tissue evidence="1">Shoot tissue taken approximately 20 cm above the soil surface</tissue>
    </source>
</reference>
<reference evidence="1" key="1">
    <citation type="submission" date="2014-09" db="EMBL/GenBank/DDBJ databases">
        <authorList>
            <person name="Magalhaes I.L.F."/>
            <person name="Oliveira U."/>
            <person name="Santos F.R."/>
            <person name="Vidigal T.H.D.A."/>
            <person name="Brescovit A.D."/>
            <person name="Santos A.J."/>
        </authorList>
    </citation>
    <scope>NUCLEOTIDE SEQUENCE</scope>
    <source>
        <tissue evidence="1">Shoot tissue taken approximately 20 cm above the soil surface</tissue>
    </source>
</reference>
<sequence>MDNTSTQCRKCQVTVCLTTSLSTTTKRSTSSTNC</sequence>
<organism evidence="1">
    <name type="scientific">Arundo donax</name>
    <name type="common">Giant reed</name>
    <name type="synonym">Donax arundinaceus</name>
    <dbReference type="NCBI Taxonomy" id="35708"/>
    <lineage>
        <taxon>Eukaryota</taxon>
        <taxon>Viridiplantae</taxon>
        <taxon>Streptophyta</taxon>
        <taxon>Embryophyta</taxon>
        <taxon>Tracheophyta</taxon>
        <taxon>Spermatophyta</taxon>
        <taxon>Magnoliopsida</taxon>
        <taxon>Liliopsida</taxon>
        <taxon>Poales</taxon>
        <taxon>Poaceae</taxon>
        <taxon>PACMAD clade</taxon>
        <taxon>Arundinoideae</taxon>
        <taxon>Arundineae</taxon>
        <taxon>Arundo</taxon>
    </lineage>
</organism>